<gene>
    <name evidence="5" type="ORF">FHP25_10315</name>
</gene>
<dbReference type="Pfam" id="PF12770">
    <property type="entry name" value="CHAT"/>
    <property type="match status" value="1"/>
</dbReference>
<keyword evidence="3" id="KW-1133">Transmembrane helix</keyword>
<feature type="compositionally biased region" description="Low complexity" evidence="2">
    <location>
        <begin position="9"/>
        <end position="37"/>
    </location>
</feature>
<evidence type="ECO:0000256" key="2">
    <source>
        <dbReference type="SAM" id="MobiDB-lite"/>
    </source>
</evidence>
<dbReference type="InterPro" id="IPR024983">
    <property type="entry name" value="CHAT_dom"/>
</dbReference>
<dbReference type="SUPFAM" id="SSF48452">
    <property type="entry name" value="TPR-like"/>
    <property type="match status" value="1"/>
</dbReference>
<keyword evidence="1" id="KW-0175">Coiled coil</keyword>
<dbReference type="InterPro" id="IPR011990">
    <property type="entry name" value="TPR-like_helical_dom_sf"/>
</dbReference>
<feature type="transmembrane region" description="Helical" evidence="3">
    <location>
        <begin position="102"/>
        <end position="121"/>
    </location>
</feature>
<dbReference type="EMBL" id="VDUZ01000009">
    <property type="protein sequence ID" value="TXL77149.1"/>
    <property type="molecule type" value="Genomic_DNA"/>
</dbReference>
<keyword evidence="3" id="KW-0472">Membrane</keyword>
<keyword evidence="3" id="KW-0812">Transmembrane</keyword>
<proteinExistence type="predicted"/>
<evidence type="ECO:0000313" key="5">
    <source>
        <dbReference type="EMBL" id="TXL77149.1"/>
    </source>
</evidence>
<sequence>MSSRATSCARAGCRRSTSGSTTASSPGRAAPRSTLRSPTRRRRPTMRSSASPAARSTIPASSWSTRATRSSSRRTTTNGAATRSDDAGMMIMKHLKAHIRRSGLPIMAGLAVLAVIGAAGAQPAPAQSRPGGAPAGQTRAGEACTYHAIGADPAMVARGAYDIFCGKALDPVARVFQLDGAQPAGNLSSLAASGPWRSYLEGRARCSAASSTTLGGSPAVLLPCARRSGAVPYVGVVTVRGGFTFLGDGLSTAAPAIEATIAALGGGAAPGGRGGSIADSLGGRFAAGFGSGDIDRYQSLMRVGARHNVEEDYQQAERAYRDALALHQRLFGRDNPDQVDALVHLALNISNQGRFTEAGELYRRAEALVAGVQEPLVRARVRQYTAQNLANQGRRDEARAMLDQAEELYFVSAPDLKPLMARQVQREVQAPAYGFGVRGQQFIDPRGKKGMGQDLASAVTISPAMQLAAQGVAEIYRTRALLALADKQPDQSREYAMRAVTLLEGVGIDPGGIRWRAIRIAGLSAASTKDLGTASADLSDSARGLAAALPQSQPAGKTFLESGEIQLQRGNNSAALAEFRRGAQILRARRNTVSTDAVLPYLDVLAGKAGVSEAATAAEMFDAAQLISTGVTAAYVAQAAVRLGDGNQKVRELQDLETRLTDLFQRRDIAANRGAELSVLQAIDTQITDASRARDAAEQEVKRILPNYFQLIEGQAAAKDIIAVLRPGEGFLQVVLGPKRSFGFLARDGRVTAYRIALTLDEAAQMVAKLRGAFTPDAQGELPAYDVALAHELYKRLLGPVDGQLRAMRELVVATNGALQSLPLSILVREAPPPITDVADYKKVAWLIKSLALSYVPAPQSLVLLRRAAARSRAPNRYIGFGGFEPLPLATAARVVQASRTGAVTTRSCEGDARELASLPPLPLAEGEVTLTARQLGSGTATRLGRAFSRTAVIRGGLEQYRVVHFAAHALLPTELRCLQQPVILTGQGGTEALLTAADVAALRLDADLVVLSACNTAGPDGRSAGEAFSGLARSFFTAGTRGLMASHWSVADETTTLMMVNMLAAIGRGGSPTHVLRETQLELLENAGKGQDPARWAHPFYWAPFVFAGSSVRTGT</sequence>
<dbReference type="Gene3D" id="1.25.40.10">
    <property type="entry name" value="Tetratricopeptide repeat domain"/>
    <property type="match status" value="1"/>
</dbReference>
<name>A0A5C8PPY7_9HYPH</name>
<feature type="coiled-coil region" evidence="1">
    <location>
        <begin position="653"/>
        <end position="700"/>
    </location>
</feature>
<reference evidence="5 6" key="1">
    <citation type="submission" date="2019-06" db="EMBL/GenBank/DDBJ databases">
        <title>New taxonomy in bacterial strain CC-CFT640, isolated from vineyard.</title>
        <authorList>
            <person name="Lin S.-Y."/>
            <person name="Tsai C.-F."/>
            <person name="Young C.-C."/>
        </authorList>
    </citation>
    <scope>NUCLEOTIDE SEQUENCE [LARGE SCALE GENOMIC DNA]</scope>
    <source>
        <strain evidence="5 6">CC-CFT640</strain>
    </source>
</reference>
<keyword evidence="6" id="KW-1185">Reference proteome</keyword>
<dbReference type="Proteomes" id="UP000321638">
    <property type="component" value="Unassembled WGS sequence"/>
</dbReference>
<feature type="compositionally biased region" description="Low complexity" evidence="2">
    <location>
        <begin position="46"/>
        <end position="82"/>
    </location>
</feature>
<accession>A0A5C8PPY7</accession>
<evidence type="ECO:0000313" key="6">
    <source>
        <dbReference type="Proteomes" id="UP000321638"/>
    </source>
</evidence>
<evidence type="ECO:0000256" key="3">
    <source>
        <dbReference type="SAM" id="Phobius"/>
    </source>
</evidence>
<protein>
    <submittedName>
        <fullName evidence="5">CHAT domain-containing protein</fullName>
    </submittedName>
</protein>
<evidence type="ECO:0000259" key="4">
    <source>
        <dbReference type="Pfam" id="PF12770"/>
    </source>
</evidence>
<evidence type="ECO:0000256" key="1">
    <source>
        <dbReference type="SAM" id="Coils"/>
    </source>
</evidence>
<dbReference type="AlphaFoldDB" id="A0A5C8PPY7"/>
<feature type="domain" description="CHAT" evidence="4">
    <location>
        <begin position="788"/>
        <end position="1111"/>
    </location>
</feature>
<organism evidence="5 6">
    <name type="scientific">Vineibacter terrae</name>
    <dbReference type="NCBI Taxonomy" id="2586908"/>
    <lineage>
        <taxon>Bacteria</taxon>
        <taxon>Pseudomonadati</taxon>
        <taxon>Pseudomonadota</taxon>
        <taxon>Alphaproteobacteria</taxon>
        <taxon>Hyphomicrobiales</taxon>
        <taxon>Vineibacter</taxon>
    </lineage>
</organism>
<dbReference type="OrthoDB" id="9787760at2"/>
<feature type="region of interest" description="Disordered" evidence="2">
    <location>
        <begin position="1"/>
        <end position="85"/>
    </location>
</feature>
<comment type="caution">
    <text evidence="5">The sequence shown here is derived from an EMBL/GenBank/DDBJ whole genome shotgun (WGS) entry which is preliminary data.</text>
</comment>